<name>A0A9D4Z7W8_ADICA</name>
<protein>
    <recommendedName>
        <fullName evidence="4">Rubisco LSMT substrate-binding domain-containing protein</fullName>
    </recommendedName>
</protein>
<keyword evidence="1" id="KW-0489">Methyltransferase</keyword>
<dbReference type="GO" id="GO:0016279">
    <property type="term" value="F:protein-lysine N-methyltransferase activity"/>
    <property type="evidence" value="ECO:0007669"/>
    <property type="project" value="TreeGrafter"/>
</dbReference>
<organism evidence="5 6">
    <name type="scientific">Adiantum capillus-veneris</name>
    <name type="common">Maidenhair fern</name>
    <dbReference type="NCBI Taxonomy" id="13818"/>
    <lineage>
        <taxon>Eukaryota</taxon>
        <taxon>Viridiplantae</taxon>
        <taxon>Streptophyta</taxon>
        <taxon>Embryophyta</taxon>
        <taxon>Tracheophyta</taxon>
        <taxon>Polypodiopsida</taxon>
        <taxon>Polypodiidae</taxon>
        <taxon>Polypodiales</taxon>
        <taxon>Pteridineae</taxon>
        <taxon>Pteridaceae</taxon>
        <taxon>Vittarioideae</taxon>
        <taxon>Adiantum</taxon>
    </lineage>
</organism>
<keyword evidence="6" id="KW-1185">Reference proteome</keyword>
<feature type="domain" description="Rubisco LSMT substrate-binding" evidence="4">
    <location>
        <begin position="297"/>
        <end position="398"/>
    </location>
</feature>
<evidence type="ECO:0000259" key="4">
    <source>
        <dbReference type="Pfam" id="PF09273"/>
    </source>
</evidence>
<dbReference type="EMBL" id="JABFUD020000019">
    <property type="protein sequence ID" value="KAI5064839.1"/>
    <property type="molecule type" value="Genomic_DNA"/>
</dbReference>
<dbReference type="GO" id="GO:0032259">
    <property type="term" value="P:methylation"/>
    <property type="evidence" value="ECO:0007669"/>
    <property type="project" value="UniProtKB-KW"/>
</dbReference>
<evidence type="ECO:0000256" key="1">
    <source>
        <dbReference type="ARBA" id="ARBA00022603"/>
    </source>
</evidence>
<dbReference type="AlphaFoldDB" id="A0A9D4Z7W8"/>
<sequence length="404" mass="43994">MEVTCVWHARRSPASLPLAVGRAFCTSAHADKSKETKMKDFETWLQGMGHNSCNLRLCSFPPASATPGLGTKAGTGGIGKGEVVVQVPLQAFMSEQTARACPHVGSVIQSAGLTAWQGLCLHLLYEKARGIGSMWHPYLALLPSEPEMVELHPLMWPQGMCQEWLAGSPMLLTMEQRLRNCKEDYEVMLAAAANGLLPLEPKKNLVVTEVSTRWAASILLSRAFSLDLNMPEMDEDYDNRNTVLVPWADLLNHSSSAGKDCCWIMALWIMRIRITELICREAAYLGPVRDIANDALLKAIGLPSDGAILSITEAGVDDSALAWTRAAVASAKELASAGWSGETQSDEETSNMAASAMASFHQPVSQENESEVLRRLLSACGKVLTRYSTAVDEDVETSTNKDWV</sequence>
<dbReference type="Pfam" id="PF09273">
    <property type="entry name" value="Rubis-subs-bind"/>
    <property type="match status" value="1"/>
</dbReference>
<dbReference type="InterPro" id="IPR036464">
    <property type="entry name" value="Rubisco_LSMT_subst-bd_sf"/>
</dbReference>
<evidence type="ECO:0000256" key="3">
    <source>
        <dbReference type="ARBA" id="ARBA00022691"/>
    </source>
</evidence>
<keyword evidence="3" id="KW-0949">S-adenosyl-L-methionine</keyword>
<gene>
    <name evidence="5" type="ORF">GOP47_0019534</name>
</gene>
<dbReference type="Gene3D" id="3.90.1410.10">
    <property type="entry name" value="set domain protein methyltransferase, domain 1"/>
    <property type="match status" value="1"/>
</dbReference>
<reference evidence="5" key="1">
    <citation type="submission" date="2021-01" db="EMBL/GenBank/DDBJ databases">
        <title>Adiantum capillus-veneris genome.</title>
        <authorList>
            <person name="Fang Y."/>
            <person name="Liao Q."/>
        </authorList>
    </citation>
    <scope>NUCLEOTIDE SEQUENCE</scope>
    <source>
        <strain evidence="5">H3</strain>
        <tissue evidence="5">Leaf</tissue>
    </source>
</reference>
<evidence type="ECO:0000313" key="6">
    <source>
        <dbReference type="Proteomes" id="UP000886520"/>
    </source>
</evidence>
<dbReference type="Proteomes" id="UP000886520">
    <property type="component" value="Chromosome 19"/>
</dbReference>
<proteinExistence type="predicted"/>
<dbReference type="InterPro" id="IPR050600">
    <property type="entry name" value="SETD3_SETD6_MTase"/>
</dbReference>
<dbReference type="PANTHER" id="PTHR13271:SF145">
    <property type="entry name" value="SET DOMAIN-CONTAINING PROTEIN"/>
    <property type="match status" value="1"/>
</dbReference>
<dbReference type="PANTHER" id="PTHR13271">
    <property type="entry name" value="UNCHARACTERIZED PUTATIVE METHYLTRANSFERASE"/>
    <property type="match status" value="1"/>
</dbReference>
<dbReference type="Gene3D" id="3.90.1420.10">
    <property type="entry name" value="Rubisco LSMT, substrate-binding domain"/>
    <property type="match status" value="1"/>
</dbReference>
<accession>A0A9D4Z7W8</accession>
<keyword evidence="2" id="KW-0808">Transferase</keyword>
<evidence type="ECO:0000313" key="5">
    <source>
        <dbReference type="EMBL" id="KAI5064839.1"/>
    </source>
</evidence>
<evidence type="ECO:0000256" key="2">
    <source>
        <dbReference type="ARBA" id="ARBA00022679"/>
    </source>
</evidence>
<dbReference type="SUPFAM" id="SSF82199">
    <property type="entry name" value="SET domain"/>
    <property type="match status" value="1"/>
</dbReference>
<dbReference type="OrthoDB" id="341421at2759"/>
<dbReference type="InterPro" id="IPR046341">
    <property type="entry name" value="SET_dom_sf"/>
</dbReference>
<dbReference type="InterPro" id="IPR015353">
    <property type="entry name" value="Rubisco_LSMT_subst-bd"/>
</dbReference>
<comment type="caution">
    <text evidence="5">The sequence shown here is derived from an EMBL/GenBank/DDBJ whole genome shotgun (WGS) entry which is preliminary data.</text>
</comment>